<comment type="caution">
    <text evidence="2">The sequence shown here is derived from an EMBL/GenBank/DDBJ whole genome shotgun (WGS) entry which is preliminary data.</text>
</comment>
<name>A0ABP6YL77_9PSEU</name>
<dbReference type="SMART" id="SM01260">
    <property type="entry name" value="LANC_like"/>
    <property type="match status" value="1"/>
</dbReference>
<reference evidence="3" key="1">
    <citation type="journal article" date="2019" name="Int. J. Syst. Evol. Microbiol.">
        <title>The Global Catalogue of Microorganisms (GCM) 10K type strain sequencing project: providing services to taxonomists for standard genome sequencing and annotation.</title>
        <authorList>
            <consortium name="The Broad Institute Genomics Platform"/>
            <consortium name="The Broad Institute Genome Sequencing Center for Infectious Disease"/>
            <person name="Wu L."/>
            <person name="Ma J."/>
        </authorList>
    </citation>
    <scope>NUCLEOTIDE SEQUENCE [LARGE SCALE GENOMIC DNA]</scope>
    <source>
        <strain evidence="3">JCM 16898</strain>
    </source>
</reference>
<organism evidence="2 3">
    <name type="scientific">Amycolatopsis ultiminotia</name>
    <dbReference type="NCBI Taxonomy" id="543629"/>
    <lineage>
        <taxon>Bacteria</taxon>
        <taxon>Bacillati</taxon>
        <taxon>Actinomycetota</taxon>
        <taxon>Actinomycetes</taxon>
        <taxon>Pseudonocardiales</taxon>
        <taxon>Pseudonocardiaceae</taxon>
        <taxon>Amycolatopsis</taxon>
    </lineage>
</organism>
<proteinExistence type="predicted"/>
<evidence type="ECO:0000313" key="2">
    <source>
        <dbReference type="EMBL" id="GAA3585615.1"/>
    </source>
</evidence>
<dbReference type="InterPro" id="IPR007822">
    <property type="entry name" value="LANC-like"/>
</dbReference>
<feature type="domain" description="RamC N-terminal" evidence="1">
    <location>
        <begin position="3"/>
        <end position="136"/>
    </location>
</feature>
<dbReference type="InterPro" id="IPR011009">
    <property type="entry name" value="Kinase-like_dom_sf"/>
</dbReference>
<dbReference type="Gene3D" id="1.50.10.10">
    <property type="match status" value="1"/>
</dbReference>
<dbReference type="InterPro" id="IPR012341">
    <property type="entry name" value="6hp_glycosidase-like_sf"/>
</dbReference>
<dbReference type="SUPFAM" id="SSF56112">
    <property type="entry name" value="Protein kinase-like (PK-like)"/>
    <property type="match status" value="1"/>
</dbReference>
<dbReference type="InterPro" id="IPR058053">
    <property type="entry name" value="RamC_C"/>
</dbReference>
<keyword evidence="3" id="KW-1185">Reference proteome</keyword>
<dbReference type="Pfam" id="PF25816">
    <property type="entry name" value="RamC_N"/>
    <property type="match status" value="1"/>
</dbReference>
<dbReference type="RefSeq" id="WP_425548853.1">
    <property type="nucleotide sequence ID" value="NZ_BAAAZN010000031.1"/>
</dbReference>
<evidence type="ECO:0000259" key="1">
    <source>
        <dbReference type="Pfam" id="PF25816"/>
    </source>
</evidence>
<evidence type="ECO:0000313" key="3">
    <source>
        <dbReference type="Proteomes" id="UP001500689"/>
    </source>
</evidence>
<dbReference type="SUPFAM" id="SSF158745">
    <property type="entry name" value="LanC-like"/>
    <property type="match status" value="1"/>
</dbReference>
<accession>A0ABP6YL77</accession>
<dbReference type="Proteomes" id="UP001500689">
    <property type="component" value="Unassembled WGS sequence"/>
</dbReference>
<dbReference type="EMBL" id="BAAAZN010000031">
    <property type="protein sequence ID" value="GAA3585615.1"/>
    <property type="molecule type" value="Genomic_DNA"/>
</dbReference>
<protein>
    <recommendedName>
        <fullName evidence="1">RamC N-terminal domain-containing protein</fullName>
    </recommendedName>
</protein>
<dbReference type="Gene3D" id="1.50.10.20">
    <property type="match status" value="1"/>
</dbReference>
<gene>
    <name evidence="2" type="ORF">GCM10022222_82760</name>
</gene>
<dbReference type="InterPro" id="IPR057929">
    <property type="entry name" value="RamC_N"/>
</dbReference>
<dbReference type="CDD" id="cd04791">
    <property type="entry name" value="LanC_SerThrkinase"/>
    <property type="match status" value="1"/>
</dbReference>
<sequence length="630" mass="68345">MPEHCLDHRVAHQHLRSRAILLARNSKYLAHSGNGKLSTSYPAGESALERILRDLSAELPGAHGAGILSDLRYREVPLYVRYGGFAERWTEHDGTRVPAIRRPDGTLVPDPREPAFSVPDWVRIPDCLAESVAVRTSSAQSPYRVAGWEHHYLAMQQMPGTSLGNWLALHYPLTRRDSTEADLLACRERALAVMAQVQRIIGEIHRRGIVFGELHALNVLVDGDDTVSLVDFEMAIEAGSGDRLTLGAPGFPAPADRPGFEIDEQPPDWSLVRKQIAEAVLTSATPERRDRLFPGDIEQFRAAGAGFAVGAAGVLHSLHVTGAGRYPEHEQWLLGSVRREPPARPGFFDGSHGIAYVLEEFGYHDEADRLLTEAQALVAQTTDHGLGSGLAGIGLTRLHFATSRGDNEFGRQALDTAVQLAEALDTAAPPGRFARAGLLSGWTGPALLFLRLYERTGEAAWLVFADQALDRDLEECVQADDGSLQVRDGARRTLRYLGVGSAGILVVAEQLARHRPEAKVCRSLPGLREACRGEFVLHPGLLHGRCGLAAALSFGPAPDRRVREAVDLHLARLSWRATPFRGGRAPLLRLSTDVSTGSTGILRTLSALLDGTELLPFLGTTGTGTARPAT</sequence>
<dbReference type="Gene3D" id="1.10.510.10">
    <property type="entry name" value="Transferase(Phosphotransferase) domain 1"/>
    <property type="match status" value="1"/>
</dbReference>